<dbReference type="Gramene" id="Kaladp0053s0160.1.v1.1">
    <property type="protein sequence ID" value="Kaladp0053s0160.1.v1.1"/>
    <property type="gene ID" value="Kaladp0053s0160.v1.1"/>
</dbReference>
<name>A0A7N0U3X9_KALFE</name>
<dbReference type="Proteomes" id="UP000594263">
    <property type="component" value="Unplaced"/>
</dbReference>
<dbReference type="AlphaFoldDB" id="A0A7N0U3X9"/>
<protein>
    <submittedName>
        <fullName evidence="3">Uncharacterized protein</fullName>
    </submittedName>
</protein>
<dbReference type="EnsemblPlants" id="Kaladp0053s0160.1.v1.1">
    <property type="protein sequence ID" value="Kaladp0053s0160.1.v1.1"/>
    <property type="gene ID" value="Kaladp0053s0160.v1.1"/>
</dbReference>
<keyword evidence="4" id="KW-1185">Reference proteome</keyword>
<keyword evidence="1" id="KW-0175">Coiled coil</keyword>
<sequence length="309" mass="35015">MMRDMAIEDNARSLQAVKSNLLAGLAQTEATRLKLMLDYTENELAEDHKNYLDALYQKTKQSKCDFQDLSERDGVRSNKKSGFKSAAGLSVTDACSEVLESEVKQLRAEYEKLSLKRTAEVFALLLEKDFVWHQLKTLESDYVDKLRRKTDEVEQANEKITNLVTRMEELQSTDSEKDKTIKSLESKMAKMEADAGAQRNELSRANQELEMLRKFCNAAATPSFTRCSTESSRLHLESKNHVKSRSGIQVKEEQSDPKESYLASHSEKGSRGVKRKKIEVITIPDTPKLFSASFKAPKLKHSSPPINQT</sequence>
<evidence type="ECO:0000313" key="3">
    <source>
        <dbReference type="EnsemblPlants" id="Kaladp0053s0160.1.v1.1"/>
    </source>
</evidence>
<feature type="region of interest" description="Disordered" evidence="2">
    <location>
        <begin position="229"/>
        <end position="276"/>
    </location>
</feature>
<dbReference type="PANTHER" id="PTHR35992:SF1">
    <property type="entry name" value="CYTOMATRIX PROTEIN-LIKE PROTEIN"/>
    <property type="match status" value="1"/>
</dbReference>
<evidence type="ECO:0000313" key="4">
    <source>
        <dbReference type="Proteomes" id="UP000594263"/>
    </source>
</evidence>
<feature type="coiled-coil region" evidence="1">
    <location>
        <begin position="96"/>
        <end position="208"/>
    </location>
</feature>
<evidence type="ECO:0000256" key="1">
    <source>
        <dbReference type="SAM" id="Coils"/>
    </source>
</evidence>
<organism evidence="3 4">
    <name type="scientific">Kalanchoe fedtschenkoi</name>
    <name type="common">Lavender scallops</name>
    <name type="synonym">South American air plant</name>
    <dbReference type="NCBI Taxonomy" id="63787"/>
    <lineage>
        <taxon>Eukaryota</taxon>
        <taxon>Viridiplantae</taxon>
        <taxon>Streptophyta</taxon>
        <taxon>Embryophyta</taxon>
        <taxon>Tracheophyta</taxon>
        <taxon>Spermatophyta</taxon>
        <taxon>Magnoliopsida</taxon>
        <taxon>eudicotyledons</taxon>
        <taxon>Gunneridae</taxon>
        <taxon>Pentapetalae</taxon>
        <taxon>Saxifragales</taxon>
        <taxon>Crassulaceae</taxon>
        <taxon>Kalanchoe</taxon>
    </lineage>
</organism>
<feature type="compositionally biased region" description="Basic and acidic residues" evidence="2">
    <location>
        <begin position="250"/>
        <end position="270"/>
    </location>
</feature>
<dbReference type="PANTHER" id="PTHR35992">
    <property type="entry name" value="CYTOMATRIX PROTEIN-LIKE PROTEIN"/>
    <property type="match status" value="1"/>
</dbReference>
<dbReference type="OMA" id="QHENWIS"/>
<evidence type="ECO:0000256" key="2">
    <source>
        <dbReference type="SAM" id="MobiDB-lite"/>
    </source>
</evidence>
<accession>A0A7N0U3X9</accession>
<reference evidence="3" key="1">
    <citation type="submission" date="2021-01" db="UniProtKB">
        <authorList>
            <consortium name="EnsemblPlants"/>
        </authorList>
    </citation>
    <scope>IDENTIFICATION</scope>
</reference>
<proteinExistence type="predicted"/>